<feature type="compositionally biased region" description="Basic residues" evidence="2">
    <location>
        <begin position="156"/>
        <end position="178"/>
    </location>
</feature>
<gene>
    <name evidence="3" type="ORF">Tci_449707</name>
</gene>
<protein>
    <submittedName>
        <fullName evidence="3">Uncharacterized protein</fullName>
    </submittedName>
</protein>
<evidence type="ECO:0000256" key="1">
    <source>
        <dbReference type="SAM" id="Coils"/>
    </source>
</evidence>
<feature type="compositionally biased region" description="Polar residues" evidence="2">
    <location>
        <begin position="270"/>
        <end position="284"/>
    </location>
</feature>
<dbReference type="AlphaFoldDB" id="A0A699HW30"/>
<dbReference type="EMBL" id="BKCJ010208731">
    <property type="protein sequence ID" value="GEY77733.1"/>
    <property type="molecule type" value="Genomic_DNA"/>
</dbReference>
<feature type="region of interest" description="Disordered" evidence="2">
    <location>
        <begin position="411"/>
        <end position="471"/>
    </location>
</feature>
<accession>A0A699HW30</accession>
<feature type="region of interest" description="Disordered" evidence="2">
    <location>
        <begin position="150"/>
        <end position="216"/>
    </location>
</feature>
<proteinExistence type="predicted"/>
<evidence type="ECO:0000256" key="2">
    <source>
        <dbReference type="SAM" id="MobiDB-lite"/>
    </source>
</evidence>
<name>A0A699HW30_TANCI</name>
<comment type="caution">
    <text evidence="3">The sequence shown here is derived from an EMBL/GenBank/DDBJ whole genome shotgun (WGS) entry which is preliminary data.</text>
</comment>
<feature type="compositionally biased region" description="Acidic residues" evidence="2">
    <location>
        <begin position="446"/>
        <end position="455"/>
    </location>
</feature>
<feature type="compositionally biased region" description="Basic and acidic residues" evidence="2">
    <location>
        <begin position="184"/>
        <end position="208"/>
    </location>
</feature>
<evidence type="ECO:0000313" key="3">
    <source>
        <dbReference type="EMBL" id="GEY77733.1"/>
    </source>
</evidence>
<sequence>MLSKKAFTRAPNQHVKYLNELWYTAKTLEGYKIWVSTPTGGIKREIGPTPLQMLLGLTTQMNFAKVIWEDIIHNLNKKTREKFVPYPRFISLLLKYMMPEYDHEDLTINPTQVFSVHNRALKPNQPEGPPFTDHMKAICNIDVPVESQALTTSSKIKMKVPQGKKPRARNGLRRKKSSKYTSKSKTEASKTGQLDKETYPGSAKDKSPSHPSASTPVVAEMHKEAQQVVGGPTSLGDTRCDALADFTAEADPKISAPNGSIPEQQGMDEGTQNYPLDNKLTGTNPSVLVDKTKSAGDGLKTSYTDLGSLASILEAKARATKKRLKSKLPSLKLSLYIQICLPTELKELPSKITELSGDVKELKKHVRDMEIELPGDLKEISKKLETFTSTISSLTSMENASLKATDKIIPSASQANASPTEGEKNINDADNANLKKGKKVMSSKDAEEEETESNFENDHTNPADSMVQSSKQKKLKKFSFVTEGGEQIHITIEKIEEQKRIEESLKAELAKQEVEKVKDELVDLMGIDVVTQYYNKKLMYDKYCDKMLKRRKSSKITKCDVLTKKGPITLKV</sequence>
<feature type="region of interest" description="Disordered" evidence="2">
    <location>
        <begin position="252"/>
        <end position="284"/>
    </location>
</feature>
<keyword evidence="1" id="KW-0175">Coiled coil</keyword>
<reference evidence="3" key="1">
    <citation type="journal article" date="2019" name="Sci. Rep.">
        <title>Draft genome of Tanacetum cinerariifolium, the natural source of mosquito coil.</title>
        <authorList>
            <person name="Yamashiro T."/>
            <person name="Shiraishi A."/>
            <person name="Satake H."/>
            <person name="Nakayama K."/>
        </authorList>
    </citation>
    <scope>NUCLEOTIDE SEQUENCE</scope>
</reference>
<feature type="coiled-coil region" evidence="1">
    <location>
        <begin position="492"/>
        <end position="527"/>
    </location>
</feature>
<organism evidence="3">
    <name type="scientific">Tanacetum cinerariifolium</name>
    <name type="common">Dalmatian daisy</name>
    <name type="synonym">Chrysanthemum cinerariifolium</name>
    <dbReference type="NCBI Taxonomy" id="118510"/>
    <lineage>
        <taxon>Eukaryota</taxon>
        <taxon>Viridiplantae</taxon>
        <taxon>Streptophyta</taxon>
        <taxon>Embryophyta</taxon>
        <taxon>Tracheophyta</taxon>
        <taxon>Spermatophyta</taxon>
        <taxon>Magnoliopsida</taxon>
        <taxon>eudicotyledons</taxon>
        <taxon>Gunneridae</taxon>
        <taxon>Pentapetalae</taxon>
        <taxon>asterids</taxon>
        <taxon>campanulids</taxon>
        <taxon>Asterales</taxon>
        <taxon>Asteraceae</taxon>
        <taxon>Asteroideae</taxon>
        <taxon>Anthemideae</taxon>
        <taxon>Anthemidinae</taxon>
        <taxon>Tanacetum</taxon>
    </lineage>
</organism>